<evidence type="ECO:0000313" key="3">
    <source>
        <dbReference type="EMBL" id="VDP89238.1"/>
    </source>
</evidence>
<keyword evidence="4" id="KW-1185">Reference proteome</keyword>
<dbReference type="Proteomes" id="UP000272942">
    <property type="component" value="Unassembled WGS sequence"/>
</dbReference>
<reference evidence="5" key="1">
    <citation type="submission" date="2016-06" db="UniProtKB">
        <authorList>
            <consortium name="WormBaseParasite"/>
        </authorList>
    </citation>
    <scope>IDENTIFICATION</scope>
</reference>
<dbReference type="InterPro" id="IPR011001">
    <property type="entry name" value="Saposin-like"/>
</dbReference>
<proteinExistence type="predicted"/>
<evidence type="ECO:0000259" key="2">
    <source>
        <dbReference type="PROSITE" id="PS50015"/>
    </source>
</evidence>
<accession>A0A183AYI5</accession>
<name>A0A183AYI5_9TREM</name>
<dbReference type="EMBL" id="UZAN01051989">
    <property type="protein sequence ID" value="VDP89238.1"/>
    <property type="molecule type" value="Genomic_DNA"/>
</dbReference>
<dbReference type="AlphaFoldDB" id="A0A183AYI5"/>
<sequence>MTLLKAQFDDPSSRTAIEAQLKRWCQILDFSELRDGCNQFIDRYFNAWLINMGKNLNPLLFCQLDEENVDYCQFCTTTLDGLKKLLKTPSFETFCDKMIDSACKHTGAMYSMCKEAVTYGIQTVVEFVEKEDPQAACHVSLLHTRNQSQHLIECDL</sequence>
<dbReference type="Gene3D" id="1.10.225.10">
    <property type="entry name" value="Saposin-like"/>
    <property type="match status" value="2"/>
</dbReference>
<protein>
    <submittedName>
        <fullName evidence="5">Saposin B-type domain-containing protein</fullName>
    </submittedName>
</protein>
<dbReference type="InterPro" id="IPR008139">
    <property type="entry name" value="SaposinB_dom"/>
</dbReference>
<dbReference type="PROSITE" id="PS50015">
    <property type="entry name" value="SAP_B"/>
    <property type="match status" value="1"/>
</dbReference>
<organism evidence="5">
    <name type="scientific">Echinostoma caproni</name>
    <dbReference type="NCBI Taxonomy" id="27848"/>
    <lineage>
        <taxon>Eukaryota</taxon>
        <taxon>Metazoa</taxon>
        <taxon>Spiralia</taxon>
        <taxon>Lophotrochozoa</taxon>
        <taxon>Platyhelminthes</taxon>
        <taxon>Trematoda</taxon>
        <taxon>Digenea</taxon>
        <taxon>Plagiorchiida</taxon>
        <taxon>Echinostomata</taxon>
        <taxon>Echinostomatoidea</taxon>
        <taxon>Echinostomatidae</taxon>
        <taxon>Echinostoma</taxon>
    </lineage>
</organism>
<dbReference type="SUPFAM" id="SSF47862">
    <property type="entry name" value="Saposin"/>
    <property type="match status" value="2"/>
</dbReference>
<reference evidence="3 4" key="2">
    <citation type="submission" date="2018-11" db="EMBL/GenBank/DDBJ databases">
        <authorList>
            <consortium name="Pathogen Informatics"/>
        </authorList>
    </citation>
    <scope>NUCLEOTIDE SEQUENCE [LARGE SCALE GENOMIC DNA]</scope>
    <source>
        <strain evidence="3 4">Egypt</strain>
    </source>
</reference>
<evidence type="ECO:0000313" key="5">
    <source>
        <dbReference type="WBParaSite" id="ECPE_0001205501-mRNA-1"/>
    </source>
</evidence>
<keyword evidence="1" id="KW-1015">Disulfide bond</keyword>
<dbReference type="PANTHER" id="PTHR11480">
    <property type="entry name" value="SAPOSIN-RELATED"/>
    <property type="match status" value="1"/>
</dbReference>
<dbReference type="PANTHER" id="PTHR11480:SF93">
    <property type="entry name" value="SAPOSIN B-TYPE DOMAIN-CONTAINING PROTEIN"/>
    <property type="match status" value="1"/>
</dbReference>
<evidence type="ECO:0000256" key="1">
    <source>
        <dbReference type="ARBA" id="ARBA00023157"/>
    </source>
</evidence>
<dbReference type="InterPro" id="IPR051428">
    <property type="entry name" value="Sphingo_Act-Surfact_Prot"/>
</dbReference>
<dbReference type="SMART" id="SM00741">
    <property type="entry name" value="SapB"/>
    <property type="match status" value="1"/>
</dbReference>
<feature type="domain" description="Saposin B-type" evidence="2">
    <location>
        <begin position="68"/>
        <end position="156"/>
    </location>
</feature>
<dbReference type="WBParaSite" id="ECPE_0001205501-mRNA-1">
    <property type="protein sequence ID" value="ECPE_0001205501-mRNA-1"/>
    <property type="gene ID" value="ECPE_0001205501"/>
</dbReference>
<evidence type="ECO:0000313" key="4">
    <source>
        <dbReference type="Proteomes" id="UP000272942"/>
    </source>
</evidence>
<gene>
    <name evidence="3" type="ORF">ECPE_LOCUS12020</name>
</gene>